<dbReference type="InterPro" id="IPR011009">
    <property type="entry name" value="Kinase-like_dom_sf"/>
</dbReference>
<evidence type="ECO:0000313" key="5">
    <source>
        <dbReference type="EMBL" id="KNC86132.1"/>
    </source>
</evidence>
<dbReference type="RefSeq" id="XP_014160034.1">
    <property type="nucleotide sequence ID" value="XM_014304559.1"/>
</dbReference>
<dbReference type="STRING" id="667725.A0A0L0GAV2"/>
<keyword evidence="5" id="KW-0418">Kinase</keyword>
<evidence type="ECO:0000259" key="4">
    <source>
        <dbReference type="PROSITE" id="PS50011"/>
    </source>
</evidence>
<dbReference type="EMBL" id="KQ241666">
    <property type="protein sequence ID" value="KNC86132.1"/>
    <property type="molecule type" value="Genomic_DNA"/>
</dbReference>
<reference evidence="5 6" key="1">
    <citation type="submission" date="2011-02" db="EMBL/GenBank/DDBJ databases">
        <title>The Genome Sequence of Sphaeroforma arctica JP610.</title>
        <authorList>
            <consortium name="The Broad Institute Genome Sequencing Platform"/>
            <person name="Russ C."/>
            <person name="Cuomo C."/>
            <person name="Young S.K."/>
            <person name="Zeng Q."/>
            <person name="Gargeya S."/>
            <person name="Alvarado L."/>
            <person name="Berlin A."/>
            <person name="Chapman S.B."/>
            <person name="Chen Z."/>
            <person name="Freedman E."/>
            <person name="Gellesch M."/>
            <person name="Goldberg J."/>
            <person name="Griggs A."/>
            <person name="Gujja S."/>
            <person name="Heilman E."/>
            <person name="Heiman D."/>
            <person name="Howarth C."/>
            <person name="Mehta T."/>
            <person name="Neiman D."/>
            <person name="Pearson M."/>
            <person name="Roberts A."/>
            <person name="Saif S."/>
            <person name="Shea T."/>
            <person name="Shenoy N."/>
            <person name="Sisk P."/>
            <person name="Stolte C."/>
            <person name="Sykes S."/>
            <person name="White J."/>
            <person name="Yandava C."/>
            <person name="Burger G."/>
            <person name="Gray M.W."/>
            <person name="Holland P.W.H."/>
            <person name="King N."/>
            <person name="Lang F.B.F."/>
            <person name="Roger A.J."/>
            <person name="Ruiz-Trillo I."/>
            <person name="Haas B."/>
            <person name="Nusbaum C."/>
            <person name="Birren B."/>
        </authorList>
    </citation>
    <scope>NUCLEOTIDE SEQUENCE [LARGE SCALE GENOMIC DNA]</scope>
    <source>
        <strain evidence="5 6">JP610</strain>
    </source>
</reference>
<dbReference type="PANTHER" id="PTHR24346">
    <property type="entry name" value="MAP/MICROTUBULE AFFINITY-REGULATING KINASE"/>
    <property type="match status" value="1"/>
</dbReference>
<feature type="region of interest" description="Disordered" evidence="3">
    <location>
        <begin position="372"/>
        <end position="395"/>
    </location>
</feature>
<proteinExistence type="predicted"/>
<dbReference type="InterPro" id="IPR008271">
    <property type="entry name" value="Ser/Thr_kinase_AS"/>
</dbReference>
<evidence type="ECO:0000313" key="6">
    <source>
        <dbReference type="Proteomes" id="UP000054560"/>
    </source>
</evidence>
<keyword evidence="5" id="KW-0808">Transferase</keyword>
<dbReference type="PROSITE" id="PS50011">
    <property type="entry name" value="PROTEIN_KINASE_DOM"/>
    <property type="match status" value="1"/>
</dbReference>
<dbReference type="GO" id="GO:0004674">
    <property type="term" value="F:protein serine/threonine kinase activity"/>
    <property type="evidence" value="ECO:0007669"/>
    <property type="project" value="TreeGrafter"/>
</dbReference>
<dbReference type="PROSITE" id="PS00108">
    <property type="entry name" value="PROTEIN_KINASE_ST"/>
    <property type="match status" value="1"/>
</dbReference>
<dbReference type="AlphaFoldDB" id="A0A0L0GAV2"/>
<sequence>MFEDVNQLERQSSTMSAEDRYTLHTSHKKGAFGEVCTGIDNVTGKSVAVKVMSLSGESSAHESVMREVTFCNMFDHPNVISTLDVLEYDDCVMVVQEWCGKGDLFDMAVPLEGISNPERLRRYAGELFEAVYYLHSLGVVHCDIKPENVVVADDDSLRLIDFGLSGYDWEEIDSLTGTVPYMAPEMYCPAEGQVIDGKAADVWSVGIVLFALLTGVLPWNQPTRHDPDFGMWQARGYKFDVCALGWSESLQLLMGGLLDPNPETRWSMDDAVHMTRNDLVSFDLMDAANAKPTAGGRMLLPATNSGDKWFGVTEADVGLSPNNSFQKRPDLEIVFGDSIDNEECASEGNELPWSELPCLSATPRFVSMYCGDSELSGDSESEGEEEDNCSDFEEDECEDRQIGTTWFDWSEEGSSNVVPSRASVCLPNTDGSEQRMEWGDMLEASMSFSSLPTFDERSDKESDDTCQVKSLGSTSSRGSIFFVESDCESECGESDMDDITCTQSSLNMETLSEFDIGDEFKCVNRWESMLDREMSFNTVPVFNDIAEEGESEASDACDTNERSIGGILECQADLGSSWASLITRQMSFNTLPVFDKSVNVSDDKVVSESSSSMLQRVLSSTSLMKLRSAASNLASPKPVRRFQSFNQTNLSEAPANMPSNIVDQIARCVVSTV</sequence>
<dbReference type="GO" id="GO:0005737">
    <property type="term" value="C:cytoplasm"/>
    <property type="evidence" value="ECO:0007669"/>
    <property type="project" value="TreeGrafter"/>
</dbReference>
<dbReference type="GO" id="GO:0005524">
    <property type="term" value="F:ATP binding"/>
    <property type="evidence" value="ECO:0007669"/>
    <property type="project" value="UniProtKB-KW"/>
</dbReference>
<evidence type="ECO:0000256" key="1">
    <source>
        <dbReference type="ARBA" id="ARBA00022741"/>
    </source>
</evidence>
<keyword evidence="2" id="KW-0067">ATP-binding</keyword>
<dbReference type="GeneID" id="25902205"/>
<keyword evidence="1" id="KW-0547">Nucleotide-binding</keyword>
<protein>
    <submittedName>
        <fullName evidence="5">CAMK/CAMKL protein kinase</fullName>
    </submittedName>
</protein>
<feature type="domain" description="Protein kinase" evidence="4">
    <location>
        <begin position="21"/>
        <end position="280"/>
    </location>
</feature>
<dbReference type="OrthoDB" id="541276at2759"/>
<dbReference type="PANTHER" id="PTHR24346:SF75">
    <property type="entry name" value="AURORA KINASE"/>
    <property type="match status" value="1"/>
</dbReference>
<dbReference type="SUPFAM" id="SSF56112">
    <property type="entry name" value="Protein kinase-like (PK-like)"/>
    <property type="match status" value="1"/>
</dbReference>
<evidence type="ECO:0000256" key="3">
    <source>
        <dbReference type="SAM" id="MobiDB-lite"/>
    </source>
</evidence>
<feature type="compositionally biased region" description="Acidic residues" evidence="3">
    <location>
        <begin position="375"/>
        <end position="395"/>
    </location>
</feature>
<keyword evidence="6" id="KW-1185">Reference proteome</keyword>
<dbReference type="InterPro" id="IPR000719">
    <property type="entry name" value="Prot_kinase_dom"/>
</dbReference>
<name>A0A0L0GAV2_9EUKA</name>
<dbReference type="Gene3D" id="1.10.510.10">
    <property type="entry name" value="Transferase(Phosphotransferase) domain 1"/>
    <property type="match status" value="1"/>
</dbReference>
<dbReference type="Proteomes" id="UP000054560">
    <property type="component" value="Unassembled WGS sequence"/>
</dbReference>
<dbReference type="eggNOG" id="KOG0590">
    <property type="taxonomic scope" value="Eukaryota"/>
</dbReference>
<dbReference type="SMART" id="SM00220">
    <property type="entry name" value="S_TKc"/>
    <property type="match status" value="1"/>
</dbReference>
<organism evidence="5 6">
    <name type="scientific">Sphaeroforma arctica JP610</name>
    <dbReference type="NCBI Taxonomy" id="667725"/>
    <lineage>
        <taxon>Eukaryota</taxon>
        <taxon>Ichthyosporea</taxon>
        <taxon>Ichthyophonida</taxon>
        <taxon>Sphaeroforma</taxon>
    </lineage>
</organism>
<evidence type="ECO:0000256" key="2">
    <source>
        <dbReference type="ARBA" id="ARBA00022840"/>
    </source>
</evidence>
<dbReference type="Pfam" id="PF00069">
    <property type="entry name" value="Pkinase"/>
    <property type="match status" value="1"/>
</dbReference>
<dbReference type="GO" id="GO:0035556">
    <property type="term" value="P:intracellular signal transduction"/>
    <property type="evidence" value="ECO:0007669"/>
    <property type="project" value="TreeGrafter"/>
</dbReference>
<gene>
    <name evidence="5" type="ORF">SARC_01701</name>
</gene>
<accession>A0A0L0GAV2</accession>
<feature type="region of interest" description="Disordered" evidence="3">
    <location>
        <begin position="1"/>
        <end position="20"/>
    </location>
</feature>